<gene>
    <name evidence="2" type="ORF">A3860_10295</name>
</gene>
<evidence type="ECO:0000256" key="1">
    <source>
        <dbReference type="SAM" id="Phobius"/>
    </source>
</evidence>
<dbReference type="Proteomes" id="UP000192796">
    <property type="component" value="Unassembled WGS sequence"/>
</dbReference>
<protein>
    <submittedName>
        <fullName evidence="2">Uncharacterized protein</fullName>
    </submittedName>
</protein>
<keyword evidence="1" id="KW-1133">Transmembrane helix</keyword>
<evidence type="ECO:0000313" key="2">
    <source>
        <dbReference type="EMBL" id="OQP56955.1"/>
    </source>
</evidence>
<keyword evidence="3" id="KW-1185">Reference proteome</keyword>
<sequence>MVKLSWREKYAGILVLLISIIYLLLQLASLSGQRSGPYTIQNGTFVINKNEFYSDLKTYSLIIAGIVAGWCLLKGKRLGWMLGLPILLFITAVIGTITVEQLLKTKKFNNSMIGFGAGIFLLFLAILFLLLPSARQKYRVSKGVLILTLLLFVGLGGAYMFLQ</sequence>
<dbReference type="EMBL" id="LVYD01000124">
    <property type="protein sequence ID" value="OQP56955.1"/>
    <property type="molecule type" value="Genomic_DNA"/>
</dbReference>
<organism evidence="2 3">
    <name type="scientific">Niastella vici</name>
    <dbReference type="NCBI Taxonomy" id="1703345"/>
    <lineage>
        <taxon>Bacteria</taxon>
        <taxon>Pseudomonadati</taxon>
        <taxon>Bacteroidota</taxon>
        <taxon>Chitinophagia</taxon>
        <taxon>Chitinophagales</taxon>
        <taxon>Chitinophagaceae</taxon>
        <taxon>Niastella</taxon>
    </lineage>
</organism>
<feature type="transmembrane region" description="Helical" evidence="1">
    <location>
        <begin position="111"/>
        <end position="131"/>
    </location>
</feature>
<dbReference type="AlphaFoldDB" id="A0A1V9FF28"/>
<feature type="transmembrane region" description="Helical" evidence="1">
    <location>
        <begin position="12"/>
        <end position="32"/>
    </location>
</feature>
<proteinExistence type="predicted"/>
<feature type="transmembrane region" description="Helical" evidence="1">
    <location>
        <begin position="52"/>
        <end position="73"/>
    </location>
</feature>
<reference evidence="2 3" key="1">
    <citation type="submission" date="2016-03" db="EMBL/GenBank/DDBJ databases">
        <title>Niastella vici sp. nov., isolated from farmland soil.</title>
        <authorList>
            <person name="Chen L."/>
            <person name="Wang D."/>
            <person name="Yang S."/>
            <person name="Wang G."/>
        </authorList>
    </citation>
    <scope>NUCLEOTIDE SEQUENCE [LARGE SCALE GENOMIC DNA]</scope>
    <source>
        <strain evidence="2 3">DJ57</strain>
    </source>
</reference>
<accession>A0A1V9FF28</accession>
<comment type="caution">
    <text evidence="2">The sequence shown here is derived from an EMBL/GenBank/DDBJ whole genome shotgun (WGS) entry which is preliminary data.</text>
</comment>
<dbReference type="RefSeq" id="WP_081155918.1">
    <property type="nucleotide sequence ID" value="NZ_LVYD01000124.1"/>
</dbReference>
<name>A0A1V9FF28_9BACT</name>
<keyword evidence="1" id="KW-0812">Transmembrane</keyword>
<feature type="transmembrane region" description="Helical" evidence="1">
    <location>
        <begin position="80"/>
        <end position="99"/>
    </location>
</feature>
<dbReference type="OrthoDB" id="672791at2"/>
<feature type="transmembrane region" description="Helical" evidence="1">
    <location>
        <begin position="143"/>
        <end position="162"/>
    </location>
</feature>
<evidence type="ECO:0000313" key="3">
    <source>
        <dbReference type="Proteomes" id="UP000192796"/>
    </source>
</evidence>
<keyword evidence="1" id="KW-0472">Membrane</keyword>